<comment type="caution">
    <text evidence="3">The sequence shown here is derived from an EMBL/GenBank/DDBJ whole genome shotgun (WGS) entry which is preliminary data.</text>
</comment>
<sequence>MATSFGPPINDAVPLTFKVSLTLPIQLGGLVASIALLLLTLYLTRSTFYRLFPPAEKPDPNPNITLSRRPTGSAATLGRGHMQPYDEFADPGHSLPISTTCAAYSPSNGKRPSTAQKLGRMLTTVRRAKSQRHHQHMQELLAKQQTNMQTVVAAANAANNSFSADSDRASLASSGAYQPRLSSGLTSSLFTPADGASSSSTSSGAGGGSIVQPAAAWRPMSDMPPMPPLPSSVTMTRADSGAGGGFASSR</sequence>
<keyword evidence="2" id="KW-0812">Transmembrane</keyword>
<feature type="compositionally biased region" description="Gly residues" evidence="1">
    <location>
        <begin position="241"/>
        <end position="250"/>
    </location>
</feature>
<evidence type="ECO:0000313" key="4">
    <source>
        <dbReference type="Proteomes" id="UP000193411"/>
    </source>
</evidence>
<reference evidence="3 4" key="1">
    <citation type="submission" date="2016-07" db="EMBL/GenBank/DDBJ databases">
        <title>Pervasive Adenine N6-methylation of Active Genes in Fungi.</title>
        <authorList>
            <consortium name="DOE Joint Genome Institute"/>
            <person name="Mondo S.J."/>
            <person name="Dannebaum R.O."/>
            <person name="Kuo R.C."/>
            <person name="Labutti K."/>
            <person name="Haridas S."/>
            <person name="Kuo A."/>
            <person name="Salamov A."/>
            <person name="Ahrendt S.R."/>
            <person name="Lipzen A."/>
            <person name="Sullivan W."/>
            <person name="Andreopoulos W.B."/>
            <person name="Clum A."/>
            <person name="Lindquist E."/>
            <person name="Daum C."/>
            <person name="Ramamoorthy G.K."/>
            <person name="Gryganskyi A."/>
            <person name="Culley D."/>
            <person name="Magnuson J.K."/>
            <person name="James T.Y."/>
            <person name="O'Malley M.A."/>
            <person name="Stajich J.E."/>
            <person name="Spatafora J.W."/>
            <person name="Visel A."/>
            <person name="Grigoriev I.V."/>
        </authorList>
    </citation>
    <scope>NUCLEOTIDE SEQUENCE [LARGE SCALE GENOMIC DNA]</scope>
    <source>
        <strain evidence="3 4">PL171</strain>
    </source>
</reference>
<proteinExistence type="predicted"/>
<keyword evidence="4" id="KW-1185">Reference proteome</keyword>
<feature type="compositionally biased region" description="Polar residues" evidence="1">
    <location>
        <begin position="62"/>
        <end position="74"/>
    </location>
</feature>
<accession>A0A1Y2HKJ4</accession>
<feature type="region of interest" description="Disordered" evidence="1">
    <location>
        <begin position="54"/>
        <end position="84"/>
    </location>
</feature>
<dbReference type="AlphaFoldDB" id="A0A1Y2HKJ4"/>
<organism evidence="3 4">
    <name type="scientific">Catenaria anguillulae PL171</name>
    <dbReference type="NCBI Taxonomy" id="765915"/>
    <lineage>
        <taxon>Eukaryota</taxon>
        <taxon>Fungi</taxon>
        <taxon>Fungi incertae sedis</taxon>
        <taxon>Blastocladiomycota</taxon>
        <taxon>Blastocladiomycetes</taxon>
        <taxon>Blastocladiales</taxon>
        <taxon>Catenariaceae</taxon>
        <taxon>Catenaria</taxon>
    </lineage>
</organism>
<keyword evidence="2" id="KW-0472">Membrane</keyword>
<dbReference type="Proteomes" id="UP000193411">
    <property type="component" value="Unassembled WGS sequence"/>
</dbReference>
<feature type="region of interest" description="Disordered" evidence="1">
    <location>
        <begin position="192"/>
        <end position="250"/>
    </location>
</feature>
<dbReference type="OrthoDB" id="10678371at2759"/>
<name>A0A1Y2HKJ4_9FUNG</name>
<dbReference type="EMBL" id="MCFL01000024">
    <property type="protein sequence ID" value="ORZ35100.1"/>
    <property type="molecule type" value="Genomic_DNA"/>
</dbReference>
<evidence type="ECO:0000256" key="2">
    <source>
        <dbReference type="SAM" id="Phobius"/>
    </source>
</evidence>
<keyword evidence="2" id="KW-1133">Transmembrane helix</keyword>
<feature type="transmembrane region" description="Helical" evidence="2">
    <location>
        <begin position="23"/>
        <end position="43"/>
    </location>
</feature>
<evidence type="ECO:0000313" key="3">
    <source>
        <dbReference type="EMBL" id="ORZ35100.1"/>
    </source>
</evidence>
<protein>
    <submittedName>
        <fullName evidence="3">Uncharacterized protein</fullName>
    </submittedName>
</protein>
<evidence type="ECO:0000256" key="1">
    <source>
        <dbReference type="SAM" id="MobiDB-lite"/>
    </source>
</evidence>
<gene>
    <name evidence="3" type="ORF">BCR44DRAFT_43803</name>
</gene>